<reference evidence="2" key="1">
    <citation type="submission" date="2018-06" db="EMBL/GenBank/DDBJ databases">
        <authorList>
            <person name="Li K."/>
        </authorList>
    </citation>
    <scope>NUCLEOTIDE SEQUENCE [LARGE SCALE GENOMIC DNA]</scope>
    <source>
        <strain evidence="2">ZFG47</strain>
        <plasmid evidence="2">unnamed1</plasmid>
    </source>
</reference>
<name>A0A2Z4JEL7_9ACTN</name>
<geneLocation type="plasmid" evidence="1 2">
    <name>unnamed1</name>
</geneLocation>
<protein>
    <submittedName>
        <fullName evidence="1">Uncharacterized protein</fullName>
    </submittedName>
</protein>
<gene>
    <name evidence="1" type="ORF">DN051_43510</name>
</gene>
<evidence type="ECO:0000313" key="1">
    <source>
        <dbReference type="EMBL" id="AWW43427.1"/>
    </source>
</evidence>
<accession>A0A2Z4JEL7</accession>
<proteinExistence type="predicted"/>
<dbReference type="AlphaFoldDB" id="A0A2Z4JEL7"/>
<organism evidence="1 2">
    <name type="scientific">Streptomyces cadmiisoli</name>
    <dbReference type="NCBI Taxonomy" id="2184053"/>
    <lineage>
        <taxon>Bacteria</taxon>
        <taxon>Bacillati</taxon>
        <taxon>Actinomycetota</taxon>
        <taxon>Actinomycetes</taxon>
        <taxon>Kitasatosporales</taxon>
        <taxon>Streptomycetaceae</taxon>
        <taxon>Streptomyces</taxon>
        <taxon>Streptomyces aurantiacus group</taxon>
    </lineage>
</organism>
<keyword evidence="1" id="KW-0614">Plasmid</keyword>
<dbReference type="KEGG" id="scad:DN051_43510"/>
<evidence type="ECO:0000313" key="2">
    <source>
        <dbReference type="Proteomes" id="UP000249616"/>
    </source>
</evidence>
<dbReference type="Proteomes" id="UP000249616">
    <property type="component" value="Plasmid unnamed1"/>
</dbReference>
<sequence length="60" mass="6635">MDMMAFCWCPDESGDDSEAVAPVLLAAMSAGRPPSPRDTHLRHASFVQRHAPIVQEFTHL</sequence>
<keyword evidence="2" id="KW-1185">Reference proteome</keyword>
<dbReference type="EMBL" id="CP030074">
    <property type="protein sequence ID" value="AWW43427.1"/>
    <property type="molecule type" value="Genomic_DNA"/>
</dbReference>